<evidence type="ECO:0000256" key="2">
    <source>
        <dbReference type="ARBA" id="ARBA00022448"/>
    </source>
</evidence>
<proteinExistence type="predicted"/>
<comment type="caution">
    <text evidence="12">The sequence shown here is derived from an EMBL/GenBank/DDBJ whole genome shotgun (WGS) entry which is preliminary data.</text>
</comment>
<feature type="transmembrane region" description="Helical" evidence="8">
    <location>
        <begin position="936"/>
        <end position="956"/>
    </location>
</feature>
<name>X6NRW1_RETFI</name>
<dbReference type="GO" id="GO:0016020">
    <property type="term" value="C:membrane"/>
    <property type="evidence" value="ECO:0007669"/>
    <property type="project" value="UniProtKB-SubCell"/>
</dbReference>
<feature type="transmembrane region" description="Helical" evidence="8">
    <location>
        <begin position="968"/>
        <end position="993"/>
    </location>
</feature>
<evidence type="ECO:0000259" key="11">
    <source>
        <dbReference type="PROSITE" id="PS50222"/>
    </source>
</evidence>
<evidence type="ECO:0000313" key="12">
    <source>
        <dbReference type="EMBL" id="ETO29020.1"/>
    </source>
</evidence>
<dbReference type="SUPFAM" id="SSF47473">
    <property type="entry name" value="EF-hand"/>
    <property type="match status" value="1"/>
</dbReference>
<feature type="transmembrane region" description="Helical" evidence="8">
    <location>
        <begin position="1158"/>
        <end position="1180"/>
    </location>
</feature>
<accession>X6NRW1</accession>
<dbReference type="Gene3D" id="1.10.287.70">
    <property type="match status" value="2"/>
</dbReference>
<dbReference type="SUPFAM" id="SSF51206">
    <property type="entry name" value="cAMP-binding domain-like"/>
    <property type="match status" value="1"/>
</dbReference>
<keyword evidence="4 8" id="KW-1133">Transmembrane helix</keyword>
<dbReference type="Gene3D" id="1.10.238.10">
    <property type="entry name" value="EF-hand"/>
    <property type="match status" value="1"/>
</dbReference>
<evidence type="ECO:0000256" key="6">
    <source>
        <dbReference type="ARBA" id="ARBA00023136"/>
    </source>
</evidence>
<dbReference type="GO" id="GO:0005216">
    <property type="term" value="F:monoatomic ion channel activity"/>
    <property type="evidence" value="ECO:0007669"/>
    <property type="project" value="InterPro"/>
</dbReference>
<feature type="transmembrane region" description="Helical" evidence="8">
    <location>
        <begin position="680"/>
        <end position="699"/>
    </location>
</feature>
<evidence type="ECO:0000256" key="5">
    <source>
        <dbReference type="ARBA" id="ARBA00023065"/>
    </source>
</evidence>
<feature type="transmembrane region" description="Helical" evidence="8">
    <location>
        <begin position="613"/>
        <end position="636"/>
    </location>
</feature>
<feature type="region of interest" description="Disordered" evidence="7">
    <location>
        <begin position="1407"/>
        <end position="1433"/>
    </location>
</feature>
<evidence type="ECO:0000259" key="10">
    <source>
        <dbReference type="PROSITE" id="PS50186"/>
    </source>
</evidence>
<evidence type="ECO:0000259" key="9">
    <source>
        <dbReference type="PROSITE" id="PS50042"/>
    </source>
</evidence>
<dbReference type="PROSITE" id="PS50186">
    <property type="entry name" value="DEP"/>
    <property type="match status" value="1"/>
</dbReference>
<dbReference type="PROSITE" id="PS50222">
    <property type="entry name" value="EF_HAND_2"/>
    <property type="match status" value="1"/>
</dbReference>
<dbReference type="Proteomes" id="UP000023152">
    <property type="component" value="Unassembled WGS sequence"/>
</dbReference>
<feature type="transmembrane region" description="Helical" evidence="8">
    <location>
        <begin position="1068"/>
        <end position="1090"/>
    </location>
</feature>
<dbReference type="Gene3D" id="2.60.120.10">
    <property type="entry name" value="Jelly Rolls"/>
    <property type="match status" value="2"/>
</dbReference>
<keyword evidence="3 8" id="KW-0812">Transmembrane</keyword>
<dbReference type="Gene3D" id="1.20.120.350">
    <property type="entry name" value="Voltage-gated potassium channels. Chain C"/>
    <property type="match status" value="1"/>
</dbReference>
<gene>
    <name evidence="12" type="ORF">RFI_08106</name>
</gene>
<feature type="domain" description="Cyclic nucleotide-binding" evidence="9">
    <location>
        <begin position="465"/>
        <end position="527"/>
    </location>
</feature>
<feature type="transmembrane region" description="Helical" evidence="8">
    <location>
        <begin position="648"/>
        <end position="668"/>
    </location>
</feature>
<keyword evidence="13" id="KW-1185">Reference proteome</keyword>
<feature type="domain" description="Cyclic nucleotide-binding" evidence="9">
    <location>
        <begin position="294"/>
        <end position="327"/>
    </location>
</feature>
<keyword evidence="6 8" id="KW-0472">Membrane</keyword>
<feature type="transmembrane region" description="Helical" evidence="8">
    <location>
        <begin position="574"/>
        <end position="592"/>
    </location>
</feature>
<keyword evidence="5" id="KW-0406">Ion transport</keyword>
<dbReference type="InterPro" id="IPR014710">
    <property type="entry name" value="RmlC-like_jellyroll"/>
</dbReference>
<feature type="compositionally biased region" description="Basic and acidic residues" evidence="7">
    <location>
        <begin position="423"/>
        <end position="438"/>
    </location>
</feature>
<dbReference type="InterPro" id="IPR011992">
    <property type="entry name" value="EF-hand-dom_pair"/>
</dbReference>
<dbReference type="OrthoDB" id="2021138at2759"/>
<feature type="compositionally biased region" description="Polar residues" evidence="7">
    <location>
        <begin position="90"/>
        <end position="104"/>
    </location>
</feature>
<dbReference type="PANTHER" id="PTHR46726:SF1">
    <property type="entry name" value="TWO-PORE CALCIUM CHANNEL 3"/>
    <property type="match status" value="1"/>
</dbReference>
<dbReference type="InterPro" id="IPR036388">
    <property type="entry name" value="WH-like_DNA-bd_sf"/>
</dbReference>
<dbReference type="EMBL" id="ASPP01006306">
    <property type="protein sequence ID" value="ETO29020.1"/>
    <property type="molecule type" value="Genomic_DNA"/>
</dbReference>
<feature type="domain" description="EF-hand" evidence="11">
    <location>
        <begin position="826"/>
        <end position="861"/>
    </location>
</feature>
<feature type="transmembrane region" description="Helical" evidence="8">
    <location>
        <begin position="1028"/>
        <end position="1047"/>
    </location>
</feature>
<dbReference type="GO" id="GO:0035556">
    <property type="term" value="P:intracellular signal transduction"/>
    <property type="evidence" value="ECO:0007669"/>
    <property type="project" value="InterPro"/>
</dbReference>
<dbReference type="CDD" id="cd00038">
    <property type="entry name" value="CAP_ED"/>
    <property type="match status" value="1"/>
</dbReference>
<organism evidence="12 13">
    <name type="scientific">Reticulomyxa filosa</name>
    <dbReference type="NCBI Taxonomy" id="46433"/>
    <lineage>
        <taxon>Eukaryota</taxon>
        <taxon>Sar</taxon>
        <taxon>Rhizaria</taxon>
        <taxon>Retaria</taxon>
        <taxon>Foraminifera</taxon>
        <taxon>Monothalamids</taxon>
        <taxon>Reticulomyxidae</taxon>
        <taxon>Reticulomyxa</taxon>
    </lineage>
</organism>
<sequence length="1460" mass="166562">MRAKPPPPVIPSGSVGAKGKNSRGIAGLMEYISRREGVGGDPSVMALLERINDTFNEHVPDVQKMLDDRSEDIQRKMLRTAVVKRRAGKNDTQPNTNSNQTTIQPHPHENINIRRGTVKSLRERFDHKAQEKPATFRRTRKNTTTTLSIPDGNIRHRRRVSGGIDIQSLKQGHFSRQGSLGSDVTSPAMAALGGPSDIANSSQLRLQLQHRESSHSRDSSSYEYSQTLITTTEGEADPLDQLRKILQKEPNARTDEDVDVMVDYFDNYRIMSEDIDIYSGKSTFRAFIQETRYRKYQPNKQIFEQGELGNEFYFILTGKVSVLVNEDVNDTDNKDGASNNPDPNQQHEQHNDNQDDDDNERLPKDEQNPRLMSPPSATVTIHENDDNPDDDDDANENDPKKLNPKGGHGKGKESGRYVQPRISAEEFVARVEEEEKQNQPKQPTFGIWNATSSSSLPKPPKRKEVAVLTSHDLFGELAVDGKDSRRAATCACQTIVEVAYWTRETYDRYIRPLKDNKRKALQVLFDKNDNMLGEEELTQKAALFLDDVMQKRPLKMHRTSKWPQMVHHLTNSTWFTFSMYLTSMLLLGLILLEPPCFGDYREGGIYKSRIGPLLAVEWLFFFIFLMECLLRVYSFGSKWFLDTPVHKGRIVALTIFGLDLLIATSMGGRSFRFSRVFRPMFLNIAVDILIMAVFARAGIHMFKFSKDLYVPYNFTNGLSPYTDLKGNCDQIQCFQDKSKCCNVDPTVFQSFDSFARGMASLYVLMTTENYPDIFWPTWMNGHFYWTYFLVFLLLVTFFLMNLFSAAMYDAFYHILSNVVWVEEERSESEALQAAWTCLDRNLSGKISLNKFKQLMKYLKPNYTDVQNNVLFSLLGAAHKDDEIDEEQFSINIVSVMYLNITKVKPRAQSRKELLKKCPCCSKQLLFDIIRAFESQYYNALKCLLIVLDCLVLLIYHDAYQACWVIDTVMAFLFAVLTICEIVFVHSLTWRLFWPESLEEGLINKVEFVVGVVHLGSACIGLYDDKAWITVFRFVALARASFVAKFLFQNIRGLRSSMSHVLTRTFLRMLPVFFGLVFAFSVGLMYVFTVVGMELFNDSNKYGKNRCDESGALNHDPTATFCDAQMTIITLFHIFCSNNWNVDMFSAVKHFNNNMAVSIYFILFHFSGPIFMLNMLLAVFFEMYFEISQTLDSDLTAAFVDEFDNITDKSKPKDERGDTQKQDEDKEGHSDNNAEGDQKHTTIELANNSKGNSTDANVDNNGDVALKDIAKQLRTHLELRSFVLSDGQIFEKTFTGTQAVDYLVSNKLAPDKEEAVDTLTQLISQEMCAQRVDPGAPNEFENIPNSHYKWIDDVDEESANIHIGLKQSYGGYQHIMKRTHTIEKMQSEMTKAPGGLKRARTVGNLLVDNKKTPVPNTTGDKDNNANALDTEKANDSNEETVHLYKTDQNQGPKKRQFFFVF</sequence>
<protein>
    <submittedName>
        <fullName evidence="12">Uncharacterized protein</fullName>
    </submittedName>
</protein>
<evidence type="ECO:0000256" key="4">
    <source>
        <dbReference type="ARBA" id="ARBA00022989"/>
    </source>
</evidence>
<dbReference type="PANTHER" id="PTHR46726">
    <property type="entry name" value="TWO PORE CHANNEL 3"/>
    <property type="match status" value="1"/>
</dbReference>
<dbReference type="InterPro" id="IPR027359">
    <property type="entry name" value="Volt_channel_dom_sf"/>
</dbReference>
<reference evidence="12 13" key="1">
    <citation type="journal article" date="2013" name="Curr. Biol.">
        <title>The Genome of the Foraminiferan Reticulomyxa filosa.</title>
        <authorList>
            <person name="Glockner G."/>
            <person name="Hulsmann N."/>
            <person name="Schleicher M."/>
            <person name="Noegel A.A."/>
            <person name="Eichinger L."/>
            <person name="Gallinger C."/>
            <person name="Pawlowski J."/>
            <person name="Sierra R."/>
            <person name="Euteneuer U."/>
            <person name="Pillet L."/>
            <person name="Moustafa A."/>
            <person name="Platzer M."/>
            <person name="Groth M."/>
            <person name="Szafranski K."/>
            <person name="Schliwa M."/>
        </authorList>
    </citation>
    <scope>NUCLEOTIDE SEQUENCE [LARGE SCALE GENOMIC DNA]</scope>
</reference>
<feature type="region of interest" description="Disordered" evidence="7">
    <location>
        <begin position="1208"/>
        <end position="1239"/>
    </location>
</feature>
<dbReference type="Gene3D" id="1.10.10.10">
    <property type="entry name" value="Winged helix-like DNA-binding domain superfamily/Winged helix DNA-binding domain"/>
    <property type="match status" value="1"/>
</dbReference>
<dbReference type="InterPro" id="IPR002048">
    <property type="entry name" value="EF_hand_dom"/>
</dbReference>
<evidence type="ECO:0000256" key="3">
    <source>
        <dbReference type="ARBA" id="ARBA00022692"/>
    </source>
</evidence>
<evidence type="ECO:0000256" key="7">
    <source>
        <dbReference type="SAM" id="MobiDB-lite"/>
    </source>
</evidence>
<dbReference type="PROSITE" id="PS50042">
    <property type="entry name" value="CNMP_BINDING_3"/>
    <property type="match status" value="2"/>
</dbReference>
<dbReference type="InterPro" id="IPR000591">
    <property type="entry name" value="DEP_dom"/>
</dbReference>
<dbReference type="Pfam" id="PF00520">
    <property type="entry name" value="Ion_trans"/>
    <property type="match status" value="2"/>
</dbReference>
<feature type="region of interest" description="Disordered" evidence="7">
    <location>
        <begin position="328"/>
        <end position="460"/>
    </location>
</feature>
<feature type="region of interest" description="Disordered" evidence="7">
    <location>
        <begin position="1"/>
        <end position="21"/>
    </location>
</feature>
<evidence type="ECO:0000256" key="8">
    <source>
        <dbReference type="SAM" id="Phobius"/>
    </source>
</evidence>
<dbReference type="InterPro" id="IPR018490">
    <property type="entry name" value="cNMP-bd_dom_sf"/>
</dbReference>
<evidence type="ECO:0000313" key="13">
    <source>
        <dbReference type="Proteomes" id="UP000023152"/>
    </source>
</evidence>
<comment type="subcellular location">
    <subcellularLocation>
        <location evidence="1">Membrane</location>
        <topology evidence="1">Multi-pass membrane protein</topology>
    </subcellularLocation>
</comment>
<feature type="transmembrane region" description="Helical" evidence="8">
    <location>
        <begin position="784"/>
        <end position="803"/>
    </location>
</feature>
<feature type="compositionally biased region" description="Acidic residues" evidence="7">
    <location>
        <begin position="386"/>
        <end position="396"/>
    </location>
</feature>
<feature type="compositionally biased region" description="Pro residues" evidence="7">
    <location>
        <begin position="1"/>
        <end position="10"/>
    </location>
</feature>
<evidence type="ECO:0000256" key="1">
    <source>
        <dbReference type="ARBA" id="ARBA00004141"/>
    </source>
</evidence>
<dbReference type="SUPFAM" id="SSF81324">
    <property type="entry name" value="Voltage-gated potassium channels"/>
    <property type="match status" value="1"/>
</dbReference>
<feature type="region of interest" description="Disordered" evidence="7">
    <location>
        <begin position="84"/>
        <end position="110"/>
    </location>
</feature>
<keyword evidence="2" id="KW-0813">Transport</keyword>
<feature type="compositionally biased region" description="Basic and acidic residues" evidence="7">
    <location>
        <begin position="1418"/>
        <end position="1433"/>
    </location>
</feature>
<dbReference type="InterPro" id="IPR005821">
    <property type="entry name" value="Ion_trans_dom"/>
</dbReference>
<dbReference type="InterPro" id="IPR000595">
    <property type="entry name" value="cNMP-bd_dom"/>
</dbReference>
<feature type="transmembrane region" description="Helical" evidence="8">
    <location>
        <begin position="1005"/>
        <end position="1022"/>
    </location>
</feature>
<dbReference type="GO" id="GO:0005509">
    <property type="term" value="F:calcium ion binding"/>
    <property type="evidence" value="ECO:0007669"/>
    <property type="project" value="InterPro"/>
</dbReference>
<feature type="domain" description="DEP" evidence="10">
    <location>
        <begin position="1272"/>
        <end position="1351"/>
    </location>
</feature>